<evidence type="ECO:0000256" key="4">
    <source>
        <dbReference type="ARBA" id="ARBA00022741"/>
    </source>
</evidence>
<keyword evidence="4" id="KW-0547">Nucleotide-binding</keyword>
<dbReference type="Gene3D" id="1.10.730.10">
    <property type="entry name" value="Isoleucyl-tRNA Synthetase, Domain 1"/>
    <property type="match status" value="1"/>
</dbReference>
<dbReference type="SUPFAM" id="SSF47323">
    <property type="entry name" value="Anticodon-binding domain of a subclass of class I aminoacyl-tRNA synthetases"/>
    <property type="match status" value="1"/>
</dbReference>
<dbReference type="RefSeq" id="XP_067926624.1">
    <property type="nucleotide sequence ID" value="XM_068061422.1"/>
</dbReference>
<dbReference type="AlphaFoldDB" id="A0A2C6LD88"/>
<keyword evidence="5" id="KW-0067">ATP-binding</keyword>
<evidence type="ECO:0000259" key="9">
    <source>
        <dbReference type="SMART" id="SM00836"/>
    </source>
</evidence>
<sequence length="115" mass="13243">MLYAYARICAIFRKAGVEPSSLNPKELKIEEFTERKLAVLLAQFPDIIEAILDDLHIHRLAEYMYKVAGAFTDFYQACKVIGVPQRSSRLLLCEATRRVLKRSFELLGIKPLERI</sequence>
<evidence type="ECO:0000256" key="2">
    <source>
        <dbReference type="ARBA" id="ARBA00012837"/>
    </source>
</evidence>
<dbReference type="PANTHER" id="PTHR11956:SF5">
    <property type="entry name" value="ARGININE--TRNA LIGASE, CYTOPLASMIC"/>
    <property type="match status" value="1"/>
</dbReference>
<reference evidence="10 11" key="1">
    <citation type="journal article" date="2017" name="Int. J. Parasitol.">
        <title>The genome of the protozoan parasite Cystoisospora suis and a reverse vaccinology approach to identify vaccine candidates.</title>
        <authorList>
            <person name="Palmieri N."/>
            <person name="Shrestha A."/>
            <person name="Ruttkowski B."/>
            <person name="Beck T."/>
            <person name="Vogl C."/>
            <person name="Tomley F."/>
            <person name="Blake D.P."/>
            <person name="Joachim A."/>
        </authorList>
    </citation>
    <scope>NUCLEOTIDE SEQUENCE [LARGE SCALE GENOMIC DNA]</scope>
    <source>
        <strain evidence="10 11">Wien I</strain>
    </source>
</reference>
<evidence type="ECO:0000313" key="11">
    <source>
        <dbReference type="Proteomes" id="UP000221165"/>
    </source>
</evidence>
<evidence type="ECO:0000313" key="10">
    <source>
        <dbReference type="EMBL" id="PHJ24952.1"/>
    </source>
</evidence>
<dbReference type="GO" id="GO:0006420">
    <property type="term" value="P:arginyl-tRNA aminoacylation"/>
    <property type="evidence" value="ECO:0007669"/>
    <property type="project" value="InterPro"/>
</dbReference>
<feature type="domain" description="DALR anticodon binding" evidence="9">
    <location>
        <begin position="1"/>
        <end position="115"/>
    </location>
</feature>
<accession>A0A2C6LD88</accession>
<keyword evidence="3" id="KW-0436">Ligase</keyword>
<name>A0A2C6LD88_9APIC</name>
<keyword evidence="11" id="KW-1185">Reference proteome</keyword>
<proteinExistence type="inferred from homology"/>
<dbReference type="GeneID" id="94424633"/>
<evidence type="ECO:0000256" key="7">
    <source>
        <dbReference type="ARBA" id="ARBA00023146"/>
    </source>
</evidence>
<dbReference type="InterPro" id="IPR009080">
    <property type="entry name" value="tRNAsynth_Ia_anticodon-bd"/>
</dbReference>
<evidence type="ECO:0000256" key="8">
    <source>
        <dbReference type="ARBA" id="ARBA00049339"/>
    </source>
</evidence>
<dbReference type="InterPro" id="IPR001278">
    <property type="entry name" value="Arg-tRNA-ligase"/>
</dbReference>
<organism evidence="10 11">
    <name type="scientific">Cystoisospora suis</name>
    <dbReference type="NCBI Taxonomy" id="483139"/>
    <lineage>
        <taxon>Eukaryota</taxon>
        <taxon>Sar</taxon>
        <taxon>Alveolata</taxon>
        <taxon>Apicomplexa</taxon>
        <taxon>Conoidasida</taxon>
        <taxon>Coccidia</taxon>
        <taxon>Eucoccidiorida</taxon>
        <taxon>Eimeriorina</taxon>
        <taxon>Sarcocystidae</taxon>
        <taxon>Cystoisospora</taxon>
    </lineage>
</organism>
<evidence type="ECO:0000256" key="6">
    <source>
        <dbReference type="ARBA" id="ARBA00022917"/>
    </source>
</evidence>
<dbReference type="FunFam" id="1.10.730.10:FF:000006">
    <property type="entry name" value="Arginyl-tRNA synthetase 2, mitochondrial"/>
    <property type="match status" value="1"/>
</dbReference>
<keyword evidence="6" id="KW-0648">Protein biosynthesis</keyword>
<comment type="catalytic activity">
    <reaction evidence="8">
        <text>tRNA(Arg) + L-arginine + ATP = L-arginyl-tRNA(Arg) + AMP + diphosphate</text>
        <dbReference type="Rhea" id="RHEA:20301"/>
        <dbReference type="Rhea" id="RHEA-COMP:9658"/>
        <dbReference type="Rhea" id="RHEA-COMP:9673"/>
        <dbReference type="ChEBI" id="CHEBI:30616"/>
        <dbReference type="ChEBI" id="CHEBI:32682"/>
        <dbReference type="ChEBI" id="CHEBI:33019"/>
        <dbReference type="ChEBI" id="CHEBI:78442"/>
        <dbReference type="ChEBI" id="CHEBI:78513"/>
        <dbReference type="ChEBI" id="CHEBI:456215"/>
        <dbReference type="EC" id="6.1.1.19"/>
    </reaction>
</comment>
<dbReference type="Pfam" id="PF05746">
    <property type="entry name" value="DALR_1"/>
    <property type="match status" value="1"/>
</dbReference>
<dbReference type="EC" id="6.1.1.19" evidence="2"/>
<evidence type="ECO:0000256" key="1">
    <source>
        <dbReference type="ARBA" id="ARBA00005594"/>
    </source>
</evidence>
<keyword evidence="7" id="KW-0030">Aminoacyl-tRNA synthetase</keyword>
<dbReference type="GO" id="GO:0005524">
    <property type="term" value="F:ATP binding"/>
    <property type="evidence" value="ECO:0007669"/>
    <property type="project" value="UniProtKB-KW"/>
</dbReference>
<comment type="similarity">
    <text evidence="1">Belongs to the class-I aminoacyl-tRNA synthetase family.</text>
</comment>
<comment type="caution">
    <text evidence="10">The sequence shown here is derived from an EMBL/GenBank/DDBJ whole genome shotgun (WGS) entry which is preliminary data.</text>
</comment>
<evidence type="ECO:0000256" key="5">
    <source>
        <dbReference type="ARBA" id="ARBA00022840"/>
    </source>
</evidence>
<dbReference type="EMBL" id="MIGC01000477">
    <property type="protein sequence ID" value="PHJ24952.1"/>
    <property type="molecule type" value="Genomic_DNA"/>
</dbReference>
<gene>
    <name evidence="10" type="ORF">CSUI_001216</name>
</gene>
<dbReference type="SMART" id="SM00836">
    <property type="entry name" value="DALR_1"/>
    <property type="match status" value="1"/>
</dbReference>
<protein>
    <recommendedName>
        <fullName evidence="2">arginine--tRNA ligase</fullName>
        <ecNumber evidence="2">6.1.1.19</ecNumber>
    </recommendedName>
</protein>
<dbReference type="GO" id="GO:0004814">
    <property type="term" value="F:arginine-tRNA ligase activity"/>
    <property type="evidence" value="ECO:0007669"/>
    <property type="project" value="UniProtKB-EC"/>
</dbReference>
<dbReference type="OrthoDB" id="68056at2759"/>
<dbReference type="PANTHER" id="PTHR11956">
    <property type="entry name" value="ARGINYL-TRNA SYNTHETASE"/>
    <property type="match status" value="1"/>
</dbReference>
<dbReference type="InterPro" id="IPR008909">
    <property type="entry name" value="DALR_anticod-bd"/>
</dbReference>
<dbReference type="Proteomes" id="UP000221165">
    <property type="component" value="Unassembled WGS sequence"/>
</dbReference>
<evidence type="ECO:0000256" key="3">
    <source>
        <dbReference type="ARBA" id="ARBA00022598"/>
    </source>
</evidence>
<dbReference type="VEuPathDB" id="ToxoDB:CSUI_001216"/>